<accession>A0ABN2RRG3</accession>
<name>A0ABN2RRG3_9ACTN</name>
<protein>
    <recommendedName>
        <fullName evidence="3">Secreted protein</fullName>
    </recommendedName>
</protein>
<reference evidence="1 2" key="1">
    <citation type="journal article" date="2019" name="Int. J. Syst. Evol. Microbiol.">
        <title>The Global Catalogue of Microorganisms (GCM) 10K type strain sequencing project: providing services to taxonomists for standard genome sequencing and annotation.</title>
        <authorList>
            <consortium name="The Broad Institute Genomics Platform"/>
            <consortium name="The Broad Institute Genome Sequencing Center for Infectious Disease"/>
            <person name="Wu L."/>
            <person name="Ma J."/>
        </authorList>
    </citation>
    <scope>NUCLEOTIDE SEQUENCE [LARGE SCALE GENOMIC DNA]</scope>
    <source>
        <strain evidence="1 2">JCM 16013</strain>
    </source>
</reference>
<dbReference type="EMBL" id="BAAAQM010000019">
    <property type="protein sequence ID" value="GAA1973627.1"/>
    <property type="molecule type" value="Genomic_DNA"/>
</dbReference>
<proteinExistence type="predicted"/>
<keyword evidence="2" id="KW-1185">Reference proteome</keyword>
<evidence type="ECO:0000313" key="1">
    <source>
        <dbReference type="EMBL" id="GAA1973627.1"/>
    </source>
</evidence>
<sequence>MERDTMLIFLIVLLVVAAAAAAAWFLGPPAWRESVTGSVGGFGSRIGRFIESGRAADHPAAGAGGAAATPPPPRFTDGDRAYLNGVWKHVESTFVSNPRVAVDLAHSTASGFFTAHGVAVDGLPEGLDGQEEDTETLRLRLLAIKAWSDREAAR</sequence>
<evidence type="ECO:0008006" key="3">
    <source>
        <dbReference type="Google" id="ProtNLM"/>
    </source>
</evidence>
<organism evidence="1 2">
    <name type="scientific">Catenulispora subtropica</name>
    <dbReference type="NCBI Taxonomy" id="450798"/>
    <lineage>
        <taxon>Bacteria</taxon>
        <taxon>Bacillati</taxon>
        <taxon>Actinomycetota</taxon>
        <taxon>Actinomycetes</taxon>
        <taxon>Catenulisporales</taxon>
        <taxon>Catenulisporaceae</taxon>
        <taxon>Catenulispora</taxon>
    </lineage>
</organism>
<dbReference type="Proteomes" id="UP001499854">
    <property type="component" value="Unassembled WGS sequence"/>
</dbReference>
<evidence type="ECO:0000313" key="2">
    <source>
        <dbReference type="Proteomes" id="UP001499854"/>
    </source>
</evidence>
<comment type="caution">
    <text evidence="1">The sequence shown here is derived from an EMBL/GenBank/DDBJ whole genome shotgun (WGS) entry which is preliminary data.</text>
</comment>
<gene>
    <name evidence="1" type="ORF">GCM10009838_36920</name>
</gene>